<sequence length="135" mass="15038">MAGLCEGGNEPPGSLKPVSPWHTTTADTSSYLGDGGIVFVVNKAKVMRFFPGFLSTQYEQMLVDGIGDSEMVFGEMSWRIRHRLPDICLTVGENLGKNPTRIQIRKQEETEEGETHRCSVHLGFLYDKNCEMILG</sequence>
<feature type="region of interest" description="Disordered" evidence="1">
    <location>
        <begin position="1"/>
        <end position="21"/>
    </location>
</feature>
<gene>
    <name evidence="2" type="ORF">ANN_12199</name>
</gene>
<name>A0ABQ8TI15_PERAM</name>
<evidence type="ECO:0000313" key="3">
    <source>
        <dbReference type="Proteomes" id="UP001148838"/>
    </source>
</evidence>
<protein>
    <submittedName>
        <fullName evidence="2">Uncharacterized protein</fullName>
    </submittedName>
</protein>
<dbReference type="Proteomes" id="UP001148838">
    <property type="component" value="Unassembled WGS sequence"/>
</dbReference>
<evidence type="ECO:0000256" key="1">
    <source>
        <dbReference type="SAM" id="MobiDB-lite"/>
    </source>
</evidence>
<proteinExistence type="predicted"/>
<comment type="caution">
    <text evidence="2">The sequence shown here is derived from an EMBL/GenBank/DDBJ whole genome shotgun (WGS) entry which is preliminary data.</text>
</comment>
<evidence type="ECO:0000313" key="2">
    <source>
        <dbReference type="EMBL" id="KAJ4445519.1"/>
    </source>
</evidence>
<reference evidence="2 3" key="1">
    <citation type="journal article" date="2022" name="Allergy">
        <title>Genome assembly and annotation of Periplaneta americana reveal a comprehensive cockroach allergen profile.</title>
        <authorList>
            <person name="Wang L."/>
            <person name="Xiong Q."/>
            <person name="Saelim N."/>
            <person name="Wang L."/>
            <person name="Nong W."/>
            <person name="Wan A.T."/>
            <person name="Shi M."/>
            <person name="Liu X."/>
            <person name="Cao Q."/>
            <person name="Hui J.H.L."/>
            <person name="Sookrung N."/>
            <person name="Leung T.F."/>
            <person name="Tungtrongchitr A."/>
            <person name="Tsui S.K.W."/>
        </authorList>
    </citation>
    <scope>NUCLEOTIDE SEQUENCE [LARGE SCALE GENOMIC DNA]</scope>
    <source>
        <strain evidence="2">PWHHKU_190912</strain>
    </source>
</reference>
<keyword evidence="3" id="KW-1185">Reference proteome</keyword>
<accession>A0ABQ8TI15</accession>
<dbReference type="EMBL" id="JAJSOF020000009">
    <property type="protein sequence ID" value="KAJ4445519.1"/>
    <property type="molecule type" value="Genomic_DNA"/>
</dbReference>
<organism evidence="2 3">
    <name type="scientific">Periplaneta americana</name>
    <name type="common">American cockroach</name>
    <name type="synonym">Blatta americana</name>
    <dbReference type="NCBI Taxonomy" id="6978"/>
    <lineage>
        <taxon>Eukaryota</taxon>
        <taxon>Metazoa</taxon>
        <taxon>Ecdysozoa</taxon>
        <taxon>Arthropoda</taxon>
        <taxon>Hexapoda</taxon>
        <taxon>Insecta</taxon>
        <taxon>Pterygota</taxon>
        <taxon>Neoptera</taxon>
        <taxon>Polyneoptera</taxon>
        <taxon>Dictyoptera</taxon>
        <taxon>Blattodea</taxon>
        <taxon>Blattoidea</taxon>
        <taxon>Blattidae</taxon>
        <taxon>Blattinae</taxon>
        <taxon>Periplaneta</taxon>
    </lineage>
</organism>